<name>C7RTE6_ACCRE</name>
<reference evidence="3" key="1">
    <citation type="submission" date="2009-08" db="EMBL/GenBank/DDBJ databases">
        <authorList>
            <consortium name="US DOE Joint Genome Institute"/>
            <person name="Lucas S."/>
            <person name="Copeland A."/>
            <person name="Lapidus A."/>
            <person name="Glavina del Rio T."/>
            <person name="Dalin E."/>
            <person name="Tice H."/>
            <person name="Bruce D."/>
            <person name="Barry K."/>
            <person name="Pitluck S."/>
            <person name="Lowry S."/>
            <person name="Larimer F."/>
            <person name="Land M."/>
            <person name="Hauser L."/>
            <person name="Kyrpides N."/>
            <person name="Ivanova N."/>
            <person name="McMahon K.D."/>
            <person name="Hugenholtz P."/>
        </authorList>
    </citation>
    <scope>NUCLEOTIDE SEQUENCE</scope>
    <source>
        <strain evidence="3">UW-1</strain>
    </source>
</reference>
<dbReference type="Pfam" id="PF07885">
    <property type="entry name" value="Ion_trans_2"/>
    <property type="match status" value="1"/>
</dbReference>
<dbReference type="STRING" id="522306.CAP2UW1_2798"/>
<gene>
    <name evidence="3" type="ordered locus">CAP2UW1_2798</name>
</gene>
<dbReference type="KEGG" id="app:CAP2UW1_2798"/>
<accession>C7RTE6</accession>
<reference evidence="3" key="2">
    <citation type="submission" date="2009-09" db="EMBL/GenBank/DDBJ databases">
        <title>Complete sequence of chromosome of Candidatus Accumulibacter phosphatis clade IIA str. UW-1.</title>
        <authorList>
            <consortium name="US DOE Joint Genome Institute"/>
            <person name="Martin H.G."/>
            <person name="Ivanova N."/>
            <person name="Kunin V."/>
            <person name="Warnecke F."/>
            <person name="Barry K."/>
            <person name="He S."/>
            <person name="Salamov A."/>
            <person name="Szeto E."/>
            <person name="Dalin E."/>
            <person name="Pangilinan J.L."/>
            <person name="Lapidus A."/>
            <person name="Lowry S."/>
            <person name="Kyrpides N.C."/>
            <person name="McMahon K.D."/>
            <person name="Hugenholtz P."/>
        </authorList>
    </citation>
    <scope>NUCLEOTIDE SEQUENCE [LARGE SCALE GENOMIC DNA]</scope>
    <source>
        <strain evidence="3">UW-1</strain>
    </source>
</reference>
<dbReference type="InterPro" id="IPR013099">
    <property type="entry name" value="K_chnl_dom"/>
</dbReference>
<feature type="domain" description="Potassium channel" evidence="2">
    <location>
        <begin position="24"/>
        <end position="80"/>
    </location>
</feature>
<dbReference type="SUPFAM" id="SSF81324">
    <property type="entry name" value="Voltage-gated potassium channels"/>
    <property type="match status" value="1"/>
</dbReference>
<dbReference type="HOGENOM" id="CLU_2299505_0_0_4"/>
<evidence type="ECO:0000259" key="2">
    <source>
        <dbReference type="Pfam" id="PF07885"/>
    </source>
</evidence>
<organism evidence="3">
    <name type="scientific">Accumulibacter regalis</name>
    <dbReference type="NCBI Taxonomy" id="522306"/>
    <lineage>
        <taxon>Bacteria</taxon>
        <taxon>Pseudomonadati</taxon>
        <taxon>Pseudomonadota</taxon>
        <taxon>Betaproteobacteria</taxon>
        <taxon>Candidatus Accumulibacter</taxon>
    </lineage>
</organism>
<proteinExistence type="predicted"/>
<keyword evidence="1" id="KW-0812">Transmembrane</keyword>
<dbReference type="EMBL" id="CP001715">
    <property type="protein sequence ID" value="ACV36079.1"/>
    <property type="molecule type" value="Genomic_DNA"/>
</dbReference>
<feature type="transmembrane region" description="Helical" evidence="1">
    <location>
        <begin position="12"/>
        <end position="36"/>
    </location>
</feature>
<feature type="transmembrane region" description="Helical" evidence="1">
    <location>
        <begin position="69"/>
        <end position="86"/>
    </location>
</feature>
<keyword evidence="1" id="KW-0472">Membrane</keyword>
<evidence type="ECO:0000313" key="3">
    <source>
        <dbReference type="EMBL" id="ACV36079.1"/>
    </source>
</evidence>
<dbReference type="AlphaFoldDB" id="C7RTE6"/>
<evidence type="ECO:0000256" key="1">
    <source>
        <dbReference type="SAM" id="Phobius"/>
    </source>
</evidence>
<keyword evidence="1" id="KW-1133">Transmembrane helix</keyword>
<dbReference type="Gene3D" id="1.10.287.70">
    <property type="match status" value="1"/>
</dbReference>
<sequence precursor="true">MRRTTPGLQRSTWRLIGLLFSMPTAVVLFGTVFMVASEYLEGKPMGFWSSLEWASETLTTTGYGAYAPWSHPLMIVFVIFTVPAACRRFRHFRGGHGTGP</sequence>
<protein>
    <recommendedName>
        <fullName evidence="2">Potassium channel domain-containing protein</fullName>
    </recommendedName>
</protein>